<dbReference type="AlphaFoldDB" id="A0A9Q0KEW0"/>
<organism evidence="1 2">
    <name type="scientific">Protea cynaroides</name>
    <dbReference type="NCBI Taxonomy" id="273540"/>
    <lineage>
        <taxon>Eukaryota</taxon>
        <taxon>Viridiplantae</taxon>
        <taxon>Streptophyta</taxon>
        <taxon>Embryophyta</taxon>
        <taxon>Tracheophyta</taxon>
        <taxon>Spermatophyta</taxon>
        <taxon>Magnoliopsida</taxon>
        <taxon>Proteales</taxon>
        <taxon>Proteaceae</taxon>
        <taxon>Protea</taxon>
    </lineage>
</organism>
<dbReference type="Proteomes" id="UP001141806">
    <property type="component" value="Unassembled WGS sequence"/>
</dbReference>
<protein>
    <submittedName>
        <fullName evidence="1">Uncharacterized protein</fullName>
    </submittedName>
</protein>
<proteinExistence type="predicted"/>
<keyword evidence="2" id="KW-1185">Reference proteome</keyword>
<comment type="caution">
    <text evidence="1">The sequence shown here is derived from an EMBL/GenBank/DDBJ whole genome shotgun (WGS) entry which is preliminary data.</text>
</comment>
<name>A0A9Q0KEW0_9MAGN</name>
<gene>
    <name evidence="1" type="ORF">NE237_015752</name>
</gene>
<sequence length="212" mass="24805">MRKDSVDSKWKCVLRRWKTCYNNFKDGSIRLIVGWDSAIVDVEVLWSTPPQLIHSKVFFKSSKKEVYCSIVYVFNSMEGKSPLWDDLERARVTSTGPWTILGDFNIMRFGNEKVGGLPPKSRSHCGEWNKSNFGNLYEVQRIPLNPRLAELEKEAKEELSKVLIKEEALLKQKYFYKVMRSMQQYNNNLQVKNENNEPTSNPDRIKRMAVLF</sequence>
<dbReference type="OrthoDB" id="1932741at2759"/>
<reference evidence="1" key="1">
    <citation type="journal article" date="2023" name="Plant J.">
        <title>The genome of the king protea, Protea cynaroides.</title>
        <authorList>
            <person name="Chang J."/>
            <person name="Duong T.A."/>
            <person name="Schoeman C."/>
            <person name="Ma X."/>
            <person name="Roodt D."/>
            <person name="Barker N."/>
            <person name="Li Z."/>
            <person name="Van de Peer Y."/>
            <person name="Mizrachi E."/>
        </authorList>
    </citation>
    <scope>NUCLEOTIDE SEQUENCE</scope>
    <source>
        <tissue evidence="1">Young leaves</tissue>
    </source>
</reference>
<dbReference type="EMBL" id="JAMYWD010000006">
    <property type="protein sequence ID" value="KAJ4969051.1"/>
    <property type="molecule type" value="Genomic_DNA"/>
</dbReference>
<evidence type="ECO:0000313" key="2">
    <source>
        <dbReference type="Proteomes" id="UP001141806"/>
    </source>
</evidence>
<accession>A0A9Q0KEW0</accession>
<evidence type="ECO:0000313" key="1">
    <source>
        <dbReference type="EMBL" id="KAJ4969051.1"/>
    </source>
</evidence>